<sequence length="606" mass="66333">MMDAGAADMYTNLTSHRKRTAVLGLLISLAMIVLTGRLGYLMLFCSEHYSQMAEDLHQRERTIKAARGRIIDANGVVIADNRTVCTISVIHSQITDPELVVSTLCDKLGLDRELVQKKVEKRSSREIIKTNVDKPLGDAIRDCKLNGVKVDEDYKRYYPYDSLASKVLGFTGGDNQGIIGLEVKYEPYLKGRNGTILTMTDARGVELENAAEDRIEPIAGNDLRVSLDVNIQKYAEQLAYQVLEKKNAKAVSIIVMNPQNGEIMAMVNAPEFNLNDPFTLDQNLRSEALRQQAAERDQNLDAAGRQDLLNKMWRNRCINDTYEPGSTFKIITAAAGLEAGVVKLTDQFSCPGFRVVDDRKIRCHKVGGHGGETFLQGAMNSCNPVFIDVGLRLGVDNYYKYFTQFGLKGKTGIDLPGEAATIMHKKENMGNVELATVAFGQSFQITPMQLVTTAASIINGGNRVTPHFGVEAVSADGTSVHKFTYPVKEGIVSPETSETMRFILEQVVAEGSGKKAKVEGFRIGGKTATSEKLPRSLKKYISSFLGFAPANDPKVIALITIDEPEGIYYGGTIAAPVVGDLFKNILPYLGIPAEEEESVSPSPNGS</sequence>
<dbReference type="Pfam" id="PF03717">
    <property type="entry name" value="PBP_dimer"/>
    <property type="match status" value="1"/>
</dbReference>
<evidence type="ECO:0000256" key="2">
    <source>
        <dbReference type="ARBA" id="ARBA00007171"/>
    </source>
</evidence>
<dbReference type="AlphaFoldDB" id="C0D343"/>
<dbReference type="GO" id="GO:0071555">
    <property type="term" value="P:cell wall organization"/>
    <property type="evidence" value="ECO:0007669"/>
    <property type="project" value="TreeGrafter"/>
</dbReference>
<gene>
    <name evidence="7" type="ORF">CLOSTASPAR_03685</name>
</gene>
<keyword evidence="4" id="KW-0812">Transmembrane</keyword>
<protein>
    <submittedName>
        <fullName evidence="7">Penicillin-binding protein, transpeptidase domain protein</fullName>
    </submittedName>
</protein>
<dbReference type="InterPro" id="IPR005311">
    <property type="entry name" value="PBP_dimer"/>
</dbReference>
<reference evidence="7 8" key="1">
    <citation type="submission" date="2009-01" db="EMBL/GenBank/DDBJ databases">
        <authorList>
            <person name="Fulton L."/>
            <person name="Clifton S."/>
            <person name="Fulton B."/>
            <person name="Xu J."/>
            <person name="Minx P."/>
            <person name="Pepin K.H."/>
            <person name="Johnson M."/>
            <person name="Bhonagiri V."/>
            <person name="Nash W.E."/>
            <person name="Mardis E.R."/>
            <person name="Wilson R.K."/>
        </authorList>
    </citation>
    <scope>NUCLEOTIDE SEQUENCE [LARGE SCALE GENOMIC DNA]</scope>
    <source>
        <strain evidence="7 8">DSM 15981</strain>
    </source>
</reference>
<dbReference type="PANTHER" id="PTHR30627">
    <property type="entry name" value="PEPTIDOGLYCAN D,D-TRANSPEPTIDASE"/>
    <property type="match status" value="1"/>
</dbReference>
<accession>C0D343</accession>
<reference evidence="7 8" key="2">
    <citation type="submission" date="2009-02" db="EMBL/GenBank/DDBJ databases">
        <title>Draft genome sequence of Clostridium asparagiforme (DSM 15981).</title>
        <authorList>
            <person name="Sudarsanam P."/>
            <person name="Ley R."/>
            <person name="Guruge J."/>
            <person name="Turnbaugh P.J."/>
            <person name="Mahowald M."/>
            <person name="Liep D."/>
            <person name="Gordon J."/>
        </authorList>
    </citation>
    <scope>NUCLEOTIDE SEQUENCE [LARGE SCALE GENOMIC DNA]</scope>
    <source>
        <strain evidence="7 8">DSM 15981</strain>
    </source>
</reference>
<evidence type="ECO:0000256" key="1">
    <source>
        <dbReference type="ARBA" id="ARBA00004370"/>
    </source>
</evidence>
<dbReference type="InterPro" id="IPR050515">
    <property type="entry name" value="Beta-lactam/transpept"/>
</dbReference>
<dbReference type="SUPFAM" id="SSF56519">
    <property type="entry name" value="Penicillin binding protein dimerisation domain"/>
    <property type="match status" value="1"/>
</dbReference>
<keyword evidence="8" id="KW-1185">Reference proteome</keyword>
<evidence type="ECO:0000256" key="3">
    <source>
        <dbReference type="ARBA" id="ARBA00023136"/>
    </source>
</evidence>
<comment type="caution">
    <text evidence="7">The sequence shown here is derived from an EMBL/GenBank/DDBJ whole genome shotgun (WGS) entry which is preliminary data.</text>
</comment>
<dbReference type="GO" id="GO:0005886">
    <property type="term" value="C:plasma membrane"/>
    <property type="evidence" value="ECO:0007669"/>
    <property type="project" value="TreeGrafter"/>
</dbReference>
<dbReference type="Pfam" id="PF00905">
    <property type="entry name" value="Transpeptidase"/>
    <property type="match status" value="1"/>
</dbReference>
<dbReference type="InterPro" id="IPR012338">
    <property type="entry name" value="Beta-lactam/transpept-like"/>
</dbReference>
<evidence type="ECO:0000259" key="5">
    <source>
        <dbReference type="Pfam" id="PF00905"/>
    </source>
</evidence>
<name>C0D343_9FIRM</name>
<keyword evidence="4" id="KW-1133">Transmembrane helix</keyword>
<dbReference type="Gene3D" id="3.90.1310.10">
    <property type="entry name" value="Penicillin-binding protein 2a (Domain 2)"/>
    <property type="match status" value="1"/>
</dbReference>
<dbReference type="InterPro" id="IPR001460">
    <property type="entry name" value="PCN-bd_Tpept"/>
</dbReference>
<dbReference type="EMBL" id="ACCJ01000286">
    <property type="protein sequence ID" value="EEG54261.1"/>
    <property type="molecule type" value="Genomic_DNA"/>
</dbReference>
<dbReference type="Proteomes" id="UP000004756">
    <property type="component" value="Unassembled WGS sequence"/>
</dbReference>
<evidence type="ECO:0000313" key="7">
    <source>
        <dbReference type="EMBL" id="EEG54261.1"/>
    </source>
</evidence>
<proteinExistence type="inferred from homology"/>
<comment type="subcellular location">
    <subcellularLocation>
        <location evidence="1">Membrane</location>
    </subcellularLocation>
</comment>
<dbReference type="Gene3D" id="3.40.710.10">
    <property type="entry name" value="DD-peptidase/beta-lactamase superfamily"/>
    <property type="match status" value="1"/>
</dbReference>
<feature type="domain" description="Penicillin-binding protein transpeptidase" evidence="5">
    <location>
        <begin position="252"/>
        <end position="582"/>
    </location>
</feature>
<keyword evidence="3 4" id="KW-0472">Membrane</keyword>
<feature type="domain" description="Penicillin-binding protein dimerisation" evidence="6">
    <location>
        <begin position="63"/>
        <end position="209"/>
    </location>
</feature>
<comment type="similarity">
    <text evidence="2">Belongs to the transpeptidase family.</text>
</comment>
<evidence type="ECO:0000259" key="6">
    <source>
        <dbReference type="Pfam" id="PF03717"/>
    </source>
</evidence>
<dbReference type="HOGENOM" id="CLU_009289_6_0_9"/>
<dbReference type="SUPFAM" id="SSF56601">
    <property type="entry name" value="beta-lactamase/transpeptidase-like"/>
    <property type="match status" value="1"/>
</dbReference>
<evidence type="ECO:0000256" key="4">
    <source>
        <dbReference type="SAM" id="Phobius"/>
    </source>
</evidence>
<dbReference type="Gene3D" id="3.30.450.330">
    <property type="match status" value="1"/>
</dbReference>
<evidence type="ECO:0000313" key="8">
    <source>
        <dbReference type="Proteomes" id="UP000004756"/>
    </source>
</evidence>
<organism evidence="7 8">
    <name type="scientific">[Clostridium] asparagiforme DSM 15981</name>
    <dbReference type="NCBI Taxonomy" id="518636"/>
    <lineage>
        <taxon>Bacteria</taxon>
        <taxon>Bacillati</taxon>
        <taxon>Bacillota</taxon>
        <taxon>Clostridia</taxon>
        <taxon>Lachnospirales</taxon>
        <taxon>Lachnospiraceae</taxon>
        <taxon>Enterocloster</taxon>
    </lineage>
</organism>
<dbReference type="PANTHER" id="PTHR30627:SF1">
    <property type="entry name" value="PEPTIDOGLYCAN D,D-TRANSPEPTIDASE FTSI"/>
    <property type="match status" value="1"/>
</dbReference>
<feature type="transmembrane region" description="Helical" evidence="4">
    <location>
        <begin position="21"/>
        <end position="43"/>
    </location>
</feature>
<dbReference type="GO" id="GO:0008658">
    <property type="term" value="F:penicillin binding"/>
    <property type="evidence" value="ECO:0007669"/>
    <property type="project" value="InterPro"/>
</dbReference>
<dbReference type="InterPro" id="IPR036138">
    <property type="entry name" value="PBP_dimer_sf"/>
</dbReference>